<proteinExistence type="predicted"/>
<evidence type="ECO:0000313" key="1">
    <source>
        <dbReference type="EMBL" id="AGT43839.1"/>
    </source>
</evidence>
<dbReference type="PATRIC" id="fig|1291379.3.peg.1336"/>
<keyword evidence="2" id="KW-1185">Reference proteome</keyword>
<dbReference type="HOGENOM" id="CLU_2703748_0_0_12"/>
<dbReference type="EMBL" id="CP004120">
    <property type="protein sequence ID" value="AGT43839.1"/>
    <property type="molecule type" value="Genomic_DNA"/>
</dbReference>
<reference evidence="1 2" key="1">
    <citation type="journal article" date="2013" name="PLoS ONE">
        <title>Genome-Wide Relatedness of Treponema pedis, from Gingiva and Necrotic Skin Lesions of Pigs, with the Human Oral Pathogen Treponema denticola.</title>
        <authorList>
            <person name="Svartstrom O."/>
            <person name="Mushtaq M."/>
            <person name="Pringle M."/>
            <person name="Segerman B."/>
        </authorList>
    </citation>
    <scope>NUCLEOTIDE SEQUENCE [LARGE SCALE GENOMIC DNA]</scope>
    <source>
        <strain evidence="1">T A4</strain>
    </source>
</reference>
<evidence type="ECO:0000313" key="2">
    <source>
        <dbReference type="Proteomes" id="UP000015620"/>
    </source>
</evidence>
<gene>
    <name evidence="1" type="ORF">TPE_1344</name>
</gene>
<name>S6A8H5_9SPIR</name>
<dbReference type="AlphaFoldDB" id="S6A8H5"/>
<dbReference type="KEGG" id="tped:TPE_1344"/>
<accession>S6A8H5</accession>
<sequence length="73" mass="8294">MKRGVLVLKTIKNILYLWDEVYPNDGDCKELYNDCISFLEGDMCRAVLVGIDTTGIKNNINLNEGEKQNGKEQ</sequence>
<dbReference type="STRING" id="1291379.TPE_1344"/>
<dbReference type="Proteomes" id="UP000015620">
    <property type="component" value="Chromosome"/>
</dbReference>
<organism evidence="1 2">
    <name type="scientific">Treponema pedis str. T A4</name>
    <dbReference type="NCBI Taxonomy" id="1291379"/>
    <lineage>
        <taxon>Bacteria</taxon>
        <taxon>Pseudomonadati</taxon>
        <taxon>Spirochaetota</taxon>
        <taxon>Spirochaetia</taxon>
        <taxon>Spirochaetales</taxon>
        <taxon>Treponemataceae</taxon>
        <taxon>Treponema</taxon>
    </lineage>
</organism>
<protein>
    <submittedName>
        <fullName evidence="1">Uncharacterized protein</fullName>
    </submittedName>
</protein>